<feature type="compositionally biased region" description="Low complexity" evidence="1">
    <location>
        <begin position="200"/>
        <end position="228"/>
    </location>
</feature>
<protein>
    <submittedName>
        <fullName evidence="3">Uncharacterized protein</fullName>
    </submittedName>
</protein>
<keyword evidence="2" id="KW-1133">Transmembrane helix</keyword>
<dbReference type="EMBL" id="ML179047">
    <property type="protein sequence ID" value="THV05775.1"/>
    <property type="molecule type" value="Genomic_DNA"/>
</dbReference>
<feature type="transmembrane region" description="Helical" evidence="2">
    <location>
        <begin position="362"/>
        <end position="383"/>
    </location>
</feature>
<organism evidence="3 4">
    <name type="scientific">Dendrothele bispora (strain CBS 962.96)</name>
    <dbReference type="NCBI Taxonomy" id="1314807"/>
    <lineage>
        <taxon>Eukaryota</taxon>
        <taxon>Fungi</taxon>
        <taxon>Dikarya</taxon>
        <taxon>Basidiomycota</taxon>
        <taxon>Agaricomycotina</taxon>
        <taxon>Agaricomycetes</taxon>
        <taxon>Agaricomycetidae</taxon>
        <taxon>Agaricales</taxon>
        <taxon>Agaricales incertae sedis</taxon>
        <taxon>Dendrothele</taxon>
    </lineage>
</organism>
<evidence type="ECO:0000313" key="3">
    <source>
        <dbReference type="EMBL" id="THV05775.1"/>
    </source>
</evidence>
<feature type="region of interest" description="Disordered" evidence="1">
    <location>
        <begin position="1"/>
        <end position="62"/>
    </location>
</feature>
<keyword evidence="2" id="KW-0472">Membrane</keyword>
<dbReference type="Proteomes" id="UP000297245">
    <property type="component" value="Unassembled WGS sequence"/>
</dbReference>
<feature type="compositionally biased region" description="Polar residues" evidence="1">
    <location>
        <begin position="1"/>
        <end position="12"/>
    </location>
</feature>
<keyword evidence="2" id="KW-0812">Transmembrane</keyword>
<proteinExistence type="predicted"/>
<name>A0A4S8MRY2_DENBC</name>
<reference evidence="3 4" key="1">
    <citation type="journal article" date="2019" name="Nat. Ecol. Evol.">
        <title>Megaphylogeny resolves global patterns of mushroom evolution.</title>
        <authorList>
            <person name="Varga T."/>
            <person name="Krizsan K."/>
            <person name="Foldi C."/>
            <person name="Dima B."/>
            <person name="Sanchez-Garcia M."/>
            <person name="Sanchez-Ramirez S."/>
            <person name="Szollosi G.J."/>
            <person name="Szarkandi J.G."/>
            <person name="Papp V."/>
            <person name="Albert L."/>
            <person name="Andreopoulos W."/>
            <person name="Angelini C."/>
            <person name="Antonin V."/>
            <person name="Barry K.W."/>
            <person name="Bougher N.L."/>
            <person name="Buchanan P."/>
            <person name="Buyck B."/>
            <person name="Bense V."/>
            <person name="Catcheside P."/>
            <person name="Chovatia M."/>
            <person name="Cooper J."/>
            <person name="Damon W."/>
            <person name="Desjardin D."/>
            <person name="Finy P."/>
            <person name="Geml J."/>
            <person name="Haridas S."/>
            <person name="Hughes K."/>
            <person name="Justo A."/>
            <person name="Karasinski D."/>
            <person name="Kautmanova I."/>
            <person name="Kiss B."/>
            <person name="Kocsube S."/>
            <person name="Kotiranta H."/>
            <person name="LaButti K.M."/>
            <person name="Lechner B.E."/>
            <person name="Liimatainen K."/>
            <person name="Lipzen A."/>
            <person name="Lukacs Z."/>
            <person name="Mihaltcheva S."/>
            <person name="Morgado L.N."/>
            <person name="Niskanen T."/>
            <person name="Noordeloos M.E."/>
            <person name="Ohm R.A."/>
            <person name="Ortiz-Santana B."/>
            <person name="Ovrebo C."/>
            <person name="Racz N."/>
            <person name="Riley R."/>
            <person name="Savchenko A."/>
            <person name="Shiryaev A."/>
            <person name="Soop K."/>
            <person name="Spirin V."/>
            <person name="Szebenyi C."/>
            <person name="Tomsovsky M."/>
            <person name="Tulloss R.E."/>
            <person name="Uehling J."/>
            <person name="Grigoriev I.V."/>
            <person name="Vagvolgyi C."/>
            <person name="Papp T."/>
            <person name="Martin F.M."/>
            <person name="Miettinen O."/>
            <person name="Hibbett D.S."/>
            <person name="Nagy L.G."/>
        </authorList>
    </citation>
    <scope>NUCLEOTIDE SEQUENCE [LARGE SCALE GENOMIC DNA]</scope>
    <source>
        <strain evidence="3 4">CBS 962.96</strain>
    </source>
</reference>
<evidence type="ECO:0000256" key="2">
    <source>
        <dbReference type="SAM" id="Phobius"/>
    </source>
</evidence>
<feature type="region of interest" description="Disordered" evidence="1">
    <location>
        <begin position="192"/>
        <end position="239"/>
    </location>
</feature>
<sequence length="386" mass="41575">MSSPNTSTSFAPSKTHLRNRSSQFQFKPTRPEHSLPHPGTRPCASTTPAAPLHARMTSHDMREADKVKFKAFKFPRTGYPSPDANNVNPSASFGKPPSPYLPSPPSTPATESETISGECCDECCSGLEDINVRYTSAFTSKDGRNAAVKDAYSTYSYPYAYHHESKDSSSLFFGSASLPPRTQALQLVPMTDSLEEDSSRSSSTSTDEMAPYSPVSPHSSHLPSSPYPSRKDNSEWSSPPPPYTWSGFSHRVRQSISFSIDLKGSLPTHFGLSKNLSPSSGKSEEGYYTMKLRGAHTPTSGVRGGGGGAVGTKFFDRLDTIDMGKFGRLATLVTLVLRRMGVAGIGAAGGGGRQVSPKVIRMLTVSSWVMIVALLGLALWFVIKGC</sequence>
<accession>A0A4S8MRY2</accession>
<feature type="compositionally biased region" description="Pro residues" evidence="1">
    <location>
        <begin position="96"/>
        <end position="107"/>
    </location>
</feature>
<keyword evidence="4" id="KW-1185">Reference proteome</keyword>
<dbReference type="AlphaFoldDB" id="A0A4S8MRY2"/>
<feature type="region of interest" description="Disordered" evidence="1">
    <location>
        <begin position="78"/>
        <end position="112"/>
    </location>
</feature>
<gene>
    <name evidence="3" type="ORF">K435DRAFT_790032</name>
</gene>
<evidence type="ECO:0000313" key="4">
    <source>
        <dbReference type="Proteomes" id="UP000297245"/>
    </source>
</evidence>
<evidence type="ECO:0000256" key="1">
    <source>
        <dbReference type="SAM" id="MobiDB-lite"/>
    </source>
</evidence>